<reference evidence="1 2" key="1">
    <citation type="submission" date="2023-08" db="EMBL/GenBank/DDBJ databases">
        <authorList>
            <person name="Girao M."/>
            <person name="Carvalho M.F."/>
        </authorList>
    </citation>
    <scope>NUCLEOTIDE SEQUENCE [LARGE SCALE GENOMIC DNA]</scope>
    <source>
        <strain evidence="1 2">CT-R113</strain>
    </source>
</reference>
<organism evidence="1 2">
    <name type="scientific">Nocardiopsis codii</name>
    <dbReference type="NCBI Taxonomy" id="3065942"/>
    <lineage>
        <taxon>Bacteria</taxon>
        <taxon>Bacillati</taxon>
        <taxon>Actinomycetota</taxon>
        <taxon>Actinomycetes</taxon>
        <taxon>Streptosporangiales</taxon>
        <taxon>Nocardiopsidaceae</taxon>
        <taxon>Nocardiopsis</taxon>
    </lineage>
</organism>
<evidence type="ECO:0000313" key="2">
    <source>
        <dbReference type="Proteomes" id="UP001356095"/>
    </source>
</evidence>
<dbReference type="EMBL" id="JAUZMY010000026">
    <property type="protein sequence ID" value="MEE2040217.1"/>
    <property type="molecule type" value="Genomic_DNA"/>
</dbReference>
<evidence type="ECO:0000313" key="1">
    <source>
        <dbReference type="EMBL" id="MEE2040217.1"/>
    </source>
</evidence>
<comment type="caution">
    <text evidence="1">The sequence shown here is derived from an EMBL/GenBank/DDBJ whole genome shotgun (WGS) entry which is preliminary data.</text>
</comment>
<gene>
    <name evidence="1" type="ORF">Q8791_23660</name>
</gene>
<name>A0ABU7KDD3_9ACTN</name>
<proteinExistence type="predicted"/>
<keyword evidence="2" id="KW-1185">Reference proteome</keyword>
<accession>A0ABU7KDD3</accession>
<protein>
    <submittedName>
        <fullName evidence="1">Uncharacterized protein</fullName>
    </submittedName>
</protein>
<dbReference type="Proteomes" id="UP001356095">
    <property type="component" value="Unassembled WGS sequence"/>
</dbReference>
<dbReference type="RefSeq" id="WP_330093986.1">
    <property type="nucleotide sequence ID" value="NZ_JAUZMY010000026.1"/>
</dbReference>
<sequence>MTTAPAYAPSIDSLLNSTLWTKREGARYAYLNAHTTFLWHRAIWRRNPTPTNRAAYLAARDAELAALHKHNQMDGAVFSKLAKLGVDVDQLPADRDDCPRCKTEAVEGYGCDCTNVVLAVELG</sequence>